<evidence type="ECO:0000259" key="17">
    <source>
        <dbReference type="PROSITE" id="PS51767"/>
    </source>
</evidence>
<feature type="compositionally biased region" description="Polar residues" evidence="15">
    <location>
        <begin position="215"/>
        <end position="235"/>
    </location>
</feature>
<dbReference type="InterPro" id="IPR033876">
    <property type="entry name" value="SAP-like"/>
</dbReference>
<evidence type="ECO:0000256" key="8">
    <source>
        <dbReference type="ARBA" id="ARBA00022750"/>
    </source>
</evidence>
<comment type="caution">
    <text evidence="18">The sequence shown here is derived from an EMBL/GenBank/DDBJ whole genome shotgun (WGS) entry which is preliminary data.</text>
</comment>
<dbReference type="InterPro" id="IPR033121">
    <property type="entry name" value="PEPTIDASE_A1"/>
</dbReference>
<evidence type="ECO:0000256" key="5">
    <source>
        <dbReference type="ARBA" id="ARBA00022525"/>
    </source>
</evidence>
<dbReference type="FunFam" id="2.40.70.10:FF:000023">
    <property type="entry name" value="Aspartic protease"/>
    <property type="match status" value="1"/>
</dbReference>
<sequence length="593" mass="62922">MKLALALAFNLIPALAAGHFKLDFEVLHGNSKSDLGKDRKPTFVKRADAEEMELHNEQSFYRADLKIGTSGDKVGVLVDTGSSDLWVMPPDVVCGVTPSMKKRGLTSGVQHDAELKKRKNFANLDALEEAIRAHDELDELDNQNKQVVEPSKSINLPTEAVQQKECNGMFCFSTVWVTSAPTGSSGGGGGSGGGSGGGGGGGGGGGDFSAAGPASRTTNTCTEYGSYETDNSDTWSRNDTAPEFYIQYADGTSATGVWGQDSMVFGDTNVTDLSFALVNHSDSAFGVLGIGLPGLESTYTGLKVSGTPYQYENLPMRLARQGLIKKNVYSLYLNSPKSNTGSILFGAIDKAKYSGQLETVPIVNVYEDTYKDPIRLDVTMSGLSFQSSSQNESITSNSYPALLDSGTTLTYLPSDLLKRVTSLFSAKYSSSYGYYQLSCDFNTDNAHIVFNFSGVKIKVPVSEFVITAGRNQCFLGVMEQSSQVAGTDYAVLGGNFLRSAYVVYDLDDFTISMAQANYSDNEDIEVVESSIPDSVSAASASVSPAFGSSSGSDSDSSVSALNSGNMRKSKASSAHLSWPLVAMVAGVSAFALV</sequence>
<evidence type="ECO:0000256" key="10">
    <source>
        <dbReference type="ARBA" id="ARBA00023145"/>
    </source>
</evidence>
<dbReference type="PRINTS" id="PR00792">
    <property type="entry name" value="PEPSIN"/>
</dbReference>
<dbReference type="PANTHER" id="PTHR47966">
    <property type="entry name" value="BETA-SITE APP-CLEAVING ENZYME, ISOFORM A-RELATED"/>
    <property type="match status" value="1"/>
</dbReference>
<dbReference type="InterPro" id="IPR001969">
    <property type="entry name" value="Aspartic_peptidase_AS"/>
</dbReference>
<comment type="similarity">
    <text evidence="3 14">Belongs to the peptidase A1 family.</text>
</comment>
<dbReference type="Gene3D" id="2.40.70.10">
    <property type="entry name" value="Acid Proteases"/>
    <property type="match status" value="2"/>
</dbReference>
<evidence type="ECO:0000256" key="14">
    <source>
        <dbReference type="RuleBase" id="RU000454"/>
    </source>
</evidence>
<evidence type="ECO:0000256" key="6">
    <source>
        <dbReference type="ARBA" id="ARBA00022670"/>
    </source>
</evidence>
<protein>
    <recommendedName>
        <fullName evidence="4">candidapepsin</fullName>
        <ecNumber evidence="4">3.4.23.24</ecNumber>
    </recommendedName>
</protein>
<dbReference type="CDD" id="cd05474">
    <property type="entry name" value="SAP_like"/>
    <property type="match status" value="1"/>
</dbReference>
<dbReference type="AlphaFoldDB" id="A0A2V1A9K4"/>
<keyword evidence="11 13" id="KW-1015">Disulfide bond</keyword>
<evidence type="ECO:0000313" key="19">
    <source>
        <dbReference type="Proteomes" id="UP000244406"/>
    </source>
</evidence>
<keyword evidence="6 14" id="KW-0645">Protease</keyword>
<evidence type="ECO:0000256" key="15">
    <source>
        <dbReference type="SAM" id="MobiDB-lite"/>
    </source>
</evidence>
<evidence type="ECO:0000256" key="9">
    <source>
        <dbReference type="ARBA" id="ARBA00022801"/>
    </source>
</evidence>
<evidence type="ECO:0000256" key="12">
    <source>
        <dbReference type="PIRSR" id="PIRSR601461-1"/>
    </source>
</evidence>
<evidence type="ECO:0000256" key="11">
    <source>
        <dbReference type="ARBA" id="ARBA00023157"/>
    </source>
</evidence>
<dbReference type="GeneID" id="37002899"/>
<comment type="subcellular location">
    <subcellularLocation>
        <location evidence="2">Secreted</location>
    </subcellularLocation>
</comment>
<keyword evidence="19" id="KW-1185">Reference proteome</keyword>
<organism evidence="18 19">
    <name type="scientific">Candidozyma duobushaemuli</name>
    <dbReference type="NCBI Taxonomy" id="1231522"/>
    <lineage>
        <taxon>Eukaryota</taxon>
        <taxon>Fungi</taxon>
        <taxon>Dikarya</taxon>
        <taxon>Ascomycota</taxon>
        <taxon>Saccharomycotina</taxon>
        <taxon>Pichiomycetes</taxon>
        <taxon>Metschnikowiaceae</taxon>
        <taxon>Candidozyma</taxon>
    </lineage>
</organism>
<dbReference type="GO" id="GO:0004190">
    <property type="term" value="F:aspartic-type endopeptidase activity"/>
    <property type="evidence" value="ECO:0007669"/>
    <property type="project" value="UniProtKB-KW"/>
</dbReference>
<feature type="region of interest" description="Disordered" evidence="15">
    <location>
        <begin position="182"/>
        <end position="235"/>
    </location>
</feature>
<evidence type="ECO:0000256" key="1">
    <source>
        <dbReference type="ARBA" id="ARBA00001675"/>
    </source>
</evidence>
<evidence type="ECO:0000256" key="3">
    <source>
        <dbReference type="ARBA" id="ARBA00007447"/>
    </source>
</evidence>
<evidence type="ECO:0000256" key="16">
    <source>
        <dbReference type="SAM" id="SignalP"/>
    </source>
</evidence>
<dbReference type="GO" id="GO:0005576">
    <property type="term" value="C:extracellular region"/>
    <property type="evidence" value="ECO:0007669"/>
    <property type="project" value="UniProtKB-SubCell"/>
</dbReference>
<feature type="chain" id="PRO_5016005514" description="candidapepsin" evidence="16">
    <location>
        <begin position="17"/>
        <end position="593"/>
    </location>
</feature>
<proteinExistence type="inferred from homology"/>
<feature type="active site" evidence="12">
    <location>
        <position position="79"/>
    </location>
</feature>
<feature type="signal peptide" evidence="16">
    <location>
        <begin position="1"/>
        <end position="16"/>
    </location>
</feature>
<keyword evidence="8 14" id="KW-0064">Aspartyl protease</keyword>
<gene>
    <name evidence="18" type="ORF">CXQ87_002899</name>
</gene>
<evidence type="ECO:0000313" key="18">
    <source>
        <dbReference type="EMBL" id="PVH15067.1"/>
    </source>
</evidence>
<dbReference type="RefSeq" id="XP_025336007.1">
    <property type="nucleotide sequence ID" value="XM_025481389.1"/>
</dbReference>
<evidence type="ECO:0000256" key="2">
    <source>
        <dbReference type="ARBA" id="ARBA00004613"/>
    </source>
</evidence>
<keyword evidence="10" id="KW-0865">Zymogen</keyword>
<evidence type="ECO:0000256" key="13">
    <source>
        <dbReference type="PIRSR" id="PIRSR601461-2"/>
    </source>
</evidence>
<dbReference type="InterPro" id="IPR021109">
    <property type="entry name" value="Peptidase_aspartic_dom_sf"/>
</dbReference>
<reference evidence="18 19" key="1">
    <citation type="submission" date="2017-12" db="EMBL/GenBank/DDBJ databases">
        <title>Genome Sequence of the Amphotericin B-resistant Candida duobushaemulonii strain, B09383.</title>
        <authorList>
            <person name="Chow N.A."/>
            <person name="Gade L."/>
            <person name="Batra D."/>
            <person name="Rowe L.A."/>
            <person name="Loparev V.N."/>
            <person name="Litvintseva A.P."/>
        </authorList>
    </citation>
    <scope>NUCLEOTIDE SEQUENCE [LARGE SCALE GENOMIC DNA]</scope>
    <source>
        <strain evidence="18 19">B09383</strain>
    </source>
</reference>
<dbReference type="InterPro" id="IPR001461">
    <property type="entry name" value="Aspartic_peptidase_A1"/>
</dbReference>
<feature type="domain" description="Peptidase A1" evidence="17">
    <location>
        <begin position="61"/>
        <end position="514"/>
    </location>
</feature>
<dbReference type="VEuPathDB" id="FungiDB:CXQ87_002899"/>
<dbReference type="PANTHER" id="PTHR47966:SF65">
    <property type="entry name" value="ASPARTIC-TYPE ENDOPEPTIDASE"/>
    <property type="match status" value="1"/>
</dbReference>
<dbReference type="EC" id="3.4.23.24" evidence="4"/>
<evidence type="ECO:0000256" key="7">
    <source>
        <dbReference type="ARBA" id="ARBA00022729"/>
    </source>
</evidence>
<name>A0A2V1A9K4_9ASCO</name>
<feature type="compositionally biased region" description="Gly residues" evidence="15">
    <location>
        <begin position="184"/>
        <end position="207"/>
    </location>
</feature>
<dbReference type="SUPFAM" id="SSF50630">
    <property type="entry name" value="Acid proteases"/>
    <property type="match status" value="1"/>
</dbReference>
<keyword evidence="9 14" id="KW-0378">Hydrolase</keyword>
<dbReference type="Proteomes" id="UP000244406">
    <property type="component" value="Unassembled WGS sequence"/>
</dbReference>
<evidence type="ECO:0000256" key="4">
    <source>
        <dbReference type="ARBA" id="ARBA00013207"/>
    </source>
</evidence>
<keyword evidence="5" id="KW-0964">Secreted</keyword>
<keyword evidence="7 16" id="KW-0732">Signal</keyword>
<dbReference type="PROSITE" id="PS51767">
    <property type="entry name" value="PEPTIDASE_A1"/>
    <property type="match status" value="1"/>
</dbReference>
<feature type="active site" evidence="12">
    <location>
        <position position="404"/>
    </location>
</feature>
<dbReference type="EMBL" id="PKFP01000003">
    <property type="protein sequence ID" value="PVH15067.1"/>
    <property type="molecule type" value="Genomic_DNA"/>
</dbReference>
<accession>A0A2V1A9K4</accession>
<feature type="disulfide bond" evidence="13">
    <location>
        <begin position="439"/>
        <end position="473"/>
    </location>
</feature>
<comment type="catalytic activity">
    <reaction evidence="1">
        <text>Preferential cleavage at the carboxyl of hydrophobic amino acids, but fails to cleave 15-Leu-|-Tyr-16, 16-Tyr-|-Leu-17 and 24-Phe-|-Phe-25 of insulin B chain. Activates trypsinogen, and degrades keratin.</text>
        <dbReference type="EC" id="3.4.23.24"/>
    </reaction>
</comment>
<dbReference type="GO" id="GO:0006508">
    <property type="term" value="P:proteolysis"/>
    <property type="evidence" value="ECO:0007669"/>
    <property type="project" value="UniProtKB-KW"/>
</dbReference>
<dbReference type="PROSITE" id="PS00141">
    <property type="entry name" value="ASP_PROTEASE"/>
    <property type="match status" value="2"/>
</dbReference>
<dbReference type="Pfam" id="PF00026">
    <property type="entry name" value="Asp"/>
    <property type="match status" value="2"/>
</dbReference>